<name>A0ACB8V153_9EURO</name>
<organism evidence="1">
    <name type="scientific">Ophidiomyces ophidiicola</name>
    <dbReference type="NCBI Taxonomy" id="1387563"/>
    <lineage>
        <taxon>Eukaryota</taxon>
        <taxon>Fungi</taxon>
        <taxon>Dikarya</taxon>
        <taxon>Ascomycota</taxon>
        <taxon>Pezizomycotina</taxon>
        <taxon>Eurotiomycetes</taxon>
        <taxon>Eurotiomycetidae</taxon>
        <taxon>Onygenales</taxon>
        <taxon>Onygenaceae</taxon>
        <taxon>Ophidiomyces</taxon>
    </lineage>
</organism>
<accession>A0ACB8V153</accession>
<dbReference type="EMBL" id="JALBCA010000035">
    <property type="protein sequence ID" value="KAI2387920.1"/>
    <property type="molecule type" value="Genomic_DNA"/>
</dbReference>
<comment type="caution">
    <text evidence="1">The sequence shown here is derived from an EMBL/GenBank/DDBJ whole genome shotgun (WGS) entry which is preliminary data.</text>
</comment>
<proteinExistence type="predicted"/>
<sequence length="406" mass="43469">MHFLKSSFLFLLPLVAASPLPQEDSDIVPGKYIVTLKDGVTQADIESHKSWVSSIHSSNLAAAAAAGRTGLESDGIRKVFQIHDFKAYSGSFDAKTAEDIRRNPLVKSVSPDRKVYLASPVQQNDAGWNLGHMSSKGRQSWTYKYDSSAGEGVWAYVLDSGINVNHIDFEGRAILGYNALKTIPHADNLGHGTYVAGVIASKTYGVAKKATVVSAKAFDTGSTTYDFIFDAFNWIVKNITDSSRQKKAVINMSITSAKYQEFDDAVEAAIKSGITVVVAAGNNGKDAMNNTPASAPNAITVGAFRFDNTRSYFSNYGKVVDLFAPGERILSTWKGANNNGTNKADGTSVAAPHVAGLVAYLMAREDFATPADVTKKVLGLAIPNLVKNPGTGSPNLLAYNGINEEK</sequence>
<gene>
    <name evidence="1" type="ORF">LOY88_002879</name>
</gene>
<evidence type="ECO:0000313" key="1">
    <source>
        <dbReference type="EMBL" id="KAI2387920.1"/>
    </source>
</evidence>
<reference evidence="1" key="1">
    <citation type="journal article" date="2022" name="bioRxiv">
        <title>Population genetic analysis of Ophidiomyces ophidiicola, the causative agent of snake fungal disease, indicates recent introductions to the USA.</title>
        <authorList>
            <person name="Ladner J.T."/>
            <person name="Palmer J.M."/>
            <person name="Ettinger C.L."/>
            <person name="Stajich J.E."/>
            <person name="Farrell T.M."/>
            <person name="Glorioso B.M."/>
            <person name="Lawson B."/>
            <person name="Price S.J."/>
            <person name="Stengle A.G."/>
            <person name="Grear D.A."/>
            <person name="Lorch J.M."/>
        </authorList>
    </citation>
    <scope>NUCLEOTIDE SEQUENCE</scope>
    <source>
        <strain evidence="1">NWHC 24266-5</strain>
    </source>
</reference>
<protein>
    <submittedName>
        <fullName evidence="1">Uncharacterized protein</fullName>
    </submittedName>
</protein>